<keyword evidence="7 8" id="KW-0472">Membrane</keyword>
<dbReference type="CDD" id="cd06550">
    <property type="entry name" value="TM_ABC_iron-siderophores_like"/>
    <property type="match status" value="1"/>
</dbReference>
<evidence type="ECO:0000313" key="9">
    <source>
        <dbReference type="EMBL" id="PQO34034.1"/>
    </source>
</evidence>
<feature type="transmembrane region" description="Helical" evidence="8">
    <location>
        <begin position="145"/>
        <end position="167"/>
    </location>
</feature>
<evidence type="ECO:0000313" key="10">
    <source>
        <dbReference type="Proteomes" id="UP000239388"/>
    </source>
</evidence>
<reference evidence="9 10" key="1">
    <citation type="submission" date="2018-02" db="EMBL/GenBank/DDBJ databases">
        <title>Comparative genomes isolates from brazilian mangrove.</title>
        <authorList>
            <person name="Araujo J.E."/>
            <person name="Taketani R.G."/>
            <person name="Silva M.C.P."/>
            <person name="Loureco M.V."/>
            <person name="Andreote F.D."/>
        </authorList>
    </citation>
    <scope>NUCLEOTIDE SEQUENCE [LARGE SCALE GENOMIC DNA]</scope>
    <source>
        <strain evidence="9 10">NAP PRIS-MGV</strain>
    </source>
</reference>
<organism evidence="9 10">
    <name type="scientific">Blastopirellula marina</name>
    <dbReference type="NCBI Taxonomy" id="124"/>
    <lineage>
        <taxon>Bacteria</taxon>
        <taxon>Pseudomonadati</taxon>
        <taxon>Planctomycetota</taxon>
        <taxon>Planctomycetia</taxon>
        <taxon>Pirellulales</taxon>
        <taxon>Pirellulaceae</taxon>
        <taxon>Blastopirellula</taxon>
    </lineage>
</organism>
<evidence type="ECO:0000256" key="2">
    <source>
        <dbReference type="ARBA" id="ARBA00007935"/>
    </source>
</evidence>
<dbReference type="Proteomes" id="UP000239388">
    <property type="component" value="Unassembled WGS sequence"/>
</dbReference>
<evidence type="ECO:0000256" key="4">
    <source>
        <dbReference type="ARBA" id="ARBA00022475"/>
    </source>
</evidence>
<name>A0A2S8FQB4_9BACT</name>
<dbReference type="InterPro" id="IPR037294">
    <property type="entry name" value="ABC_BtuC-like"/>
</dbReference>
<dbReference type="PANTHER" id="PTHR30472">
    <property type="entry name" value="FERRIC ENTEROBACTIN TRANSPORT SYSTEM PERMEASE PROTEIN"/>
    <property type="match status" value="1"/>
</dbReference>
<dbReference type="GO" id="GO:0022857">
    <property type="term" value="F:transmembrane transporter activity"/>
    <property type="evidence" value="ECO:0007669"/>
    <property type="project" value="InterPro"/>
</dbReference>
<comment type="caution">
    <text evidence="9">The sequence shown here is derived from an EMBL/GenBank/DDBJ whole genome shotgun (WGS) entry which is preliminary data.</text>
</comment>
<dbReference type="OrthoDB" id="9792889at2"/>
<feature type="transmembrane region" description="Helical" evidence="8">
    <location>
        <begin position="113"/>
        <end position="133"/>
    </location>
</feature>
<feature type="transmembrane region" description="Helical" evidence="8">
    <location>
        <begin position="84"/>
        <end position="107"/>
    </location>
</feature>
<evidence type="ECO:0000256" key="1">
    <source>
        <dbReference type="ARBA" id="ARBA00004651"/>
    </source>
</evidence>
<sequence>MLVVAGGGMLLLFTLDMLLGPADISAREVVSALWHPSSVEPSTRTIVMMFRLPTAFMAICVGASLGISGAQMQTILNNPLASPFTLGVSAAASFGAALILVFGTMFVSLPLTWLVPFSAFVFALLGAMSLYALGSRRGGSTETIVVGGVAIHFLFSSAVAFLQFFAAEDTLQAIVFWIFGTLQGANWTNTSIVAVVLFMAIILLAQKAWQLTSLRLGDEHARSLGVDVARLKLRTLVIVSTITATAVCFTGAIGFVGLVAPHVARRLVGEDQRFYMPLAGLLGGTLVSTADIVSKSLVPETIFPIGIVTAAMGAPFLAVIALGARRSYW</sequence>
<feature type="transmembrane region" description="Helical" evidence="8">
    <location>
        <begin position="187"/>
        <end position="205"/>
    </location>
</feature>
<feature type="transmembrane region" description="Helical" evidence="8">
    <location>
        <begin position="236"/>
        <end position="262"/>
    </location>
</feature>
<dbReference type="FunFam" id="1.10.3470.10:FF:000001">
    <property type="entry name" value="Vitamin B12 ABC transporter permease BtuC"/>
    <property type="match status" value="1"/>
</dbReference>
<comment type="similarity">
    <text evidence="2">Belongs to the binding-protein-dependent transport system permease family. FecCD subfamily.</text>
</comment>
<dbReference type="PANTHER" id="PTHR30472:SF25">
    <property type="entry name" value="ABC TRANSPORTER PERMEASE PROTEIN MJ0876-RELATED"/>
    <property type="match status" value="1"/>
</dbReference>
<dbReference type="GO" id="GO:0033214">
    <property type="term" value="P:siderophore-iron import into cell"/>
    <property type="evidence" value="ECO:0007669"/>
    <property type="project" value="TreeGrafter"/>
</dbReference>
<keyword evidence="4" id="KW-1003">Cell membrane</keyword>
<evidence type="ECO:0000256" key="7">
    <source>
        <dbReference type="ARBA" id="ARBA00023136"/>
    </source>
</evidence>
<proteinExistence type="inferred from homology"/>
<dbReference type="GO" id="GO:0005886">
    <property type="term" value="C:plasma membrane"/>
    <property type="evidence" value="ECO:0007669"/>
    <property type="project" value="UniProtKB-SubCell"/>
</dbReference>
<feature type="transmembrane region" description="Helical" evidence="8">
    <location>
        <begin position="50"/>
        <end position="72"/>
    </location>
</feature>
<gene>
    <name evidence="9" type="ORF">C5Y98_15815</name>
</gene>
<dbReference type="InterPro" id="IPR000522">
    <property type="entry name" value="ABC_transptr_permease_BtuC"/>
</dbReference>
<evidence type="ECO:0000256" key="8">
    <source>
        <dbReference type="SAM" id="Phobius"/>
    </source>
</evidence>
<comment type="subcellular location">
    <subcellularLocation>
        <location evidence="1">Cell membrane</location>
        <topology evidence="1">Multi-pass membrane protein</topology>
    </subcellularLocation>
</comment>
<accession>A0A2S8FQB4</accession>
<dbReference type="EMBL" id="PUIB01000017">
    <property type="protein sequence ID" value="PQO34034.1"/>
    <property type="molecule type" value="Genomic_DNA"/>
</dbReference>
<evidence type="ECO:0000256" key="5">
    <source>
        <dbReference type="ARBA" id="ARBA00022692"/>
    </source>
</evidence>
<dbReference type="SUPFAM" id="SSF81345">
    <property type="entry name" value="ABC transporter involved in vitamin B12 uptake, BtuC"/>
    <property type="match status" value="1"/>
</dbReference>
<keyword evidence="6 8" id="KW-1133">Transmembrane helix</keyword>
<dbReference type="AlphaFoldDB" id="A0A2S8FQB4"/>
<feature type="transmembrane region" description="Helical" evidence="8">
    <location>
        <begin position="305"/>
        <end position="324"/>
    </location>
</feature>
<dbReference type="Gene3D" id="1.10.3470.10">
    <property type="entry name" value="ABC transporter involved in vitamin B12 uptake, BtuC"/>
    <property type="match status" value="1"/>
</dbReference>
<evidence type="ECO:0000256" key="6">
    <source>
        <dbReference type="ARBA" id="ARBA00022989"/>
    </source>
</evidence>
<keyword evidence="3" id="KW-0813">Transport</keyword>
<protein>
    <submittedName>
        <fullName evidence="9">Iron ABC transporter permease</fullName>
    </submittedName>
</protein>
<dbReference type="Pfam" id="PF01032">
    <property type="entry name" value="FecCD"/>
    <property type="match status" value="1"/>
</dbReference>
<keyword evidence="5 8" id="KW-0812">Transmembrane</keyword>
<evidence type="ECO:0000256" key="3">
    <source>
        <dbReference type="ARBA" id="ARBA00022448"/>
    </source>
</evidence>